<dbReference type="EMBL" id="QXFT01000006">
    <property type="protein sequence ID" value="KAE9360347.1"/>
    <property type="molecule type" value="Genomic_DNA"/>
</dbReference>
<name>A0A6A3PJ90_9STRA</name>
<keyword evidence="3" id="KW-0732">Signal</keyword>
<dbReference type="EMBL" id="QXFV01000004">
    <property type="protein sequence ID" value="KAE9052775.1"/>
    <property type="molecule type" value="Genomic_DNA"/>
</dbReference>
<evidence type="ECO:0000313" key="6">
    <source>
        <dbReference type="Proteomes" id="UP000429607"/>
    </source>
</evidence>
<evidence type="ECO:0000313" key="7">
    <source>
        <dbReference type="Proteomes" id="UP000434957"/>
    </source>
</evidence>
<keyword evidence="7" id="KW-1185">Reference proteome</keyword>
<sequence length="108" mass="11839">MKILSVFAALHALATPAHAKSNSSVSSLEELWMFIAVVYAAVLVPLLGYFLYSLVSDPATGQVLTVMWARAKQRMLAFLGPRPRSTAIRHERQPVSRAATAAETKKTR</sequence>
<feature type="transmembrane region" description="Helical" evidence="2">
    <location>
        <begin position="35"/>
        <end position="55"/>
    </location>
</feature>
<feature type="chain" id="PRO_5036165570" description="Cardiolipin synthase N-terminal domain-containing protein" evidence="3">
    <location>
        <begin position="20"/>
        <end position="108"/>
    </location>
</feature>
<feature type="signal peptide" evidence="3">
    <location>
        <begin position="1"/>
        <end position="19"/>
    </location>
</feature>
<protein>
    <recommendedName>
        <fullName evidence="8">Cardiolipin synthase N-terminal domain-containing protein</fullName>
    </recommendedName>
</protein>
<evidence type="ECO:0000256" key="1">
    <source>
        <dbReference type="SAM" id="MobiDB-lite"/>
    </source>
</evidence>
<evidence type="ECO:0000313" key="4">
    <source>
        <dbReference type="EMBL" id="KAE9052775.1"/>
    </source>
</evidence>
<reference evidence="4 6" key="1">
    <citation type="submission" date="2018-09" db="EMBL/GenBank/DDBJ databases">
        <title>Genomic investigation of the strawberry pathogen Phytophthora fragariae indicates pathogenicity is determined by transcriptional variation in three key races.</title>
        <authorList>
            <person name="Adams T.M."/>
            <person name="Armitage A.D."/>
            <person name="Sobczyk M.K."/>
            <person name="Bates H.J."/>
            <person name="Dunwell J.M."/>
            <person name="Nellist C.F."/>
            <person name="Harrison R.J."/>
        </authorList>
    </citation>
    <scope>NUCLEOTIDE SEQUENCE [LARGE SCALE GENOMIC DNA]</scope>
    <source>
        <strain evidence="4 6">SCRP249</strain>
        <strain evidence="5 7">SCRP333</strain>
    </source>
</reference>
<keyword evidence="2" id="KW-1133">Transmembrane helix</keyword>
<accession>A0A6A3PJ90</accession>
<proteinExistence type="predicted"/>
<evidence type="ECO:0000256" key="3">
    <source>
        <dbReference type="SAM" id="SignalP"/>
    </source>
</evidence>
<dbReference type="Proteomes" id="UP000429607">
    <property type="component" value="Unassembled WGS sequence"/>
</dbReference>
<organism evidence="4 6">
    <name type="scientific">Phytophthora rubi</name>
    <dbReference type="NCBI Taxonomy" id="129364"/>
    <lineage>
        <taxon>Eukaryota</taxon>
        <taxon>Sar</taxon>
        <taxon>Stramenopiles</taxon>
        <taxon>Oomycota</taxon>
        <taxon>Peronosporomycetes</taxon>
        <taxon>Peronosporales</taxon>
        <taxon>Peronosporaceae</taxon>
        <taxon>Phytophthora</taxon>
    </lineage>
</organism>
<keyword evidence="2" id="KW-0472">Membrane</keyword>
<comment type="caution">
    <text evidence="4">The sequence shown here is derived from an EMBL/GenBank/DDBJ whole genome shotgun (WGS) entry which is preliminary data.</text>
</comment>
<feature type="region of interest" description="Disordered" evidence="1">
    <location>
        <begin position="84"/>
        <end position="108"/>
    </location>
</feature>
<dbReference type="Proteomes" id="UP000434957">
    <property type="component" value="Unassembled WGS sequence"/>
</dbReference>
<keyword evidence="2" id="KW-0812">Transmembrane</keyword>
<evidence type="ECO:0000313" key="5">
    <source>
        <dbReference type="EMBL" id="KAE9360347.1"/>
    </source>
</evidence>
<evidence type="ECO:0000256" key="2">
    <source>
        <dbReference type="SAM" id="Phobius"/>
    </source>
</evidence>
<dbReference type="AlphaFoldDB" id="A0A6A3PJ90"/>
<evidence type="ECO:0008006" key="8">
    <source>
        <dbReference type="Google" id="ProtNLM"/>
    </source>
</evidence>
<gene>
    <name evidence="4" type="ORF">PR001_g163</name>
    <name evidence="5" type="ORF">PR003_g262</name>
</gene>